<keyword evidence="2 7" id="KW-0813">Transport</keyword>
<feature type="transmembrane region" description="Helical" evidence="7">
    <location>
        <begin position="211"/>
        <end position="232"/>
    </location>
</feature>
<feature type="transmembrane region" description="Helical" evidence="7">
    <location>
        <begin position="12"/>
        <end position="36"/>
    </location>
</feature>
<proteinExistence type="inferred from homology"/>
<evidence type="ECO:0000256" key="6">
    <source>
        <dbReference type="ARBA" id="ARBA00023136"/>
    </source>
</evidence>
<comment type="caution">
    <text evidence="9">The sequence shown here is derived from an EMBL/GenBank/DDBJ whole genome shotgun (WGS) entry which is preliminary data.</text>
</comment>
<evidence type="ECO:0000256" key="4">
    <source>
        <dbReference type="ARBA" id="ARBA00022692"/>
    </source>
</evidence>
<keyword evidence="9" id="KW-0762">Sugar transport</keyword>
<dbReference type="EMBL" id="JAUSUA010000008">
    <property type="protein sequence ID" value="MDQ0209045.1"/>
    <property type="molecule type" value="Genomic_DNA"/>
</dbReference>
<keyword evidence="3" id="KW-1003">Cell membrane</keyword>
<name>A0ABT9YMG1_9BACI</name>
<keyword evidence="4 7" id="KW-0812">Transmembrane</keyword>
<evidence type="ECO:0000256" key="3">
    <source>
        <dbReference type="ARBA" id="ARBA00022475"/>
    </source>
</evidence>
<comment type="similarity">
    <text evidence="7">Belongs to the binding-protein-dependent transport system permease family.</text>
</comment>
<dbReference type="InterPro" id="IPR035906">
    <property type="entry name" value="MetI-like_sf"/>
</dbReference>
<organism evidence="9 10">
    <name type="scientific">Alkalicoccobacillus murimartini</name>
    <dbReference type="NCBI Taxonomy" id="171685"/>
    <lineage>
        <taxon>Bacteria</taxon>
        <taxon>Bacillati</taxon>
        <taxon>Bacillota</taxon>
        <taxon>Bacilli</taxon>
        <taxon>Bacillales</taxon>
        <taxon>Bacillaceae</taxon>
        <taxon>Alkalicoccobacillus</taxon>
    </lineage>
</organism>
<dbReference type="InterPro" id="IPR051393">
    <property type="entry name" value="ABC_transporter_permease"/>
</dbReference>
<evidence type="ECO:0000313" key="9">
    <source>
        <dbReference type="EMBL" id="MDQ0209045.1"/>
    </source>
</evidence>
<evidence type="ECO:0000313" key="10">
    <source>
        <dbReference type="Proteomes" id="UP001225034"/>
    </source>
</evidence>
<dbReference type="SUPFAM" id="SSF161098">
    <property type="entry name" value="MetI-like"/>
    <property type="match status" value="1"/>
</dbReference>
<dbReference type="PANTHER" id="PTHR30193:SF1">
    <property type="entry name" value="ABC TRANSPORTER PERMEASE PROTEIN YESP-RELATED"/>
    <property type="match status" value="1"/>
</dbReference>
<sequence length="298" mass="34179">MTGRKKRRNNQTLIFYLFISPWLFGFLVLAAGPMIYSLYMSFTDWQIFGGAEWIGLENYENLLFNDPLFWKTLWNTFYFTFFGVPLSLVFGYLLAVLLNQKVKFMGVFRTIFYLPSIVPAVASSLLWLLIFQPEFGLANAVLNFLNLPTSNWILSESMVKPALIIMGLWGVGGGMVIYLAGLQGVPPSLYEAAEIDGAGKFRKFWNVTVPMTSHVIFFNLIMGIIGSFQVFTQAYVMSNGGPNYASLFYVLYLYQNAFQFFKMGYASALAWILFLIILVFTLLQFKFFGKKVYYEYDD</sequence>
<keyword evidence="10" id="KW-1185">Reference proteome</keyword>
<feature type="transmembrane region" description="Helical" evidence="7">
    <location>
        <begin position="77"/>
        <end position="98"/>
    </location>
</feature>
<evidence type="ECO:0000256" key="2">
    <source>
        <dbReference type="ARBA" id="ARBA00022448"/>
    </source>
</evidence>
<dbReference type="Proteomes" id="UP001225034">
    <property type="component" value="Unassembled WGS sequence"/>
</dbReference>
<feature type="transmembrane region" description="Helical" evidence="7">
    <location>
        <begin position="161"/>
        <end position="181"/>
    </location>
</feature>
<gene>
    <name evidence="9" type="ORF">J2S05_003880</name>
</gene>
<dbReference type="PANTHER" id="PTHR30193">
    <property type="entry name" value="ABC TRANSPORTER PERMEASE PROTEIN"/>
    <property type="match status" value="1"/>
</dbReference>
<feature type="transmembrane region" description="Helical" evidence="7">
    <location>
        <begin position="268"/>
        <end position="288"/>
    </location>
</feature>
<evidence type="ECO:0000259" key="8">
    <source>
        <dbReference type="PROSITE" id="PS50928"/>
    </source>
</evidence>
<protein>
    <submittedName>
        <fullName evidence="9">Multiple sugar transport system permease protein</fullName>
    </submittedName>
</protein>
<keyword evidence="6 7" id="KW-0472">Membrane</keyword>
<evidence type="ECO:0000256" key="1">
    <source>
        <dbReference type="ARBA" id="ARBA00004651"/>
    </source>
</evidence>
<comment type="subcellular location">
    <subcellularLocation>
        <location evidence="1 7">Cell membrane</location>
        <topology evidence="1 7">Multi-pass membrane protein</topology>
    </subcellularLocation>
</comment>
<dbReference type="CDD" id="cd06261">
    <property type="entry name" value="TM_PBP2"/>
    <property type="match status" value="1"/>
</dbReference>
<accession>A0ABT9YMG1</accession>
<evidence type="ECO:0000256" key="5">
    <source>
        <dbReference type="ARBA" id="ARBA00022989"/>
    </source>
</evidence>
<feature type="domain" description="ABC transmembrane type-1" evidence="8">
    <location>
        <begin position="73"/>
        <end position="284"/>
    </location>
</feature>
<feature type="transmembrane region" description="Helical" evidence="7">
    <location>
        <begin position="110"/>
        <end position="130"/>
    </location>
</feature>
<dbReference type="RefSeq" id="WP_306985607.1">
    <property type="nucleotide sequence ID" value="NZ_JAUSUA010000008.1"/>
</dbReference>
<dbReference type="Pfam" id="PF00528">
    <property type="entry name" value="BPD_transp_1"/>
    <property type="match status" value="1"/>
</dbReference>
<keyword evidence="5 7" id="KW-1133">Transmembrane helix</keyword>
<reference evidence="9 10" key="1">
    <citation type="submission" date="2023-07" db="EMBL/GenBank/DDBJ databases">
        <title>Genomic Encyclopedia of Type Strains, Phase IV (KMG-IV): sequencing the most valuable type-strain genomes for metagenomic binning, comparative biology and taxonomic classification.</title>
        <authorList>
            <person name="Goeker M."/>
        </authorList>
    </citation>
    <scope>NUCLEOTIDE SEQUENCE [LARGE SCALE GENOMIC DNA]</scope>
    <source>
        <strain evidence="9 10">DSM 19154</strain>
    </source>
</reference>
<dbReference type="Gene3D" id="1.10.3720.10">
    <property type="entry name" value="MetI-like"/>
    <property type="match status" value="1"/>
</dbReference>
<dbReference type="InterPro" id="IPR000515">
    <property type="entry name" value="MetI-like"/>
</dbReference>
<evidence type="ECO:0000256" key="7">
    <source>
        <dbReference type="RuleBase" id="RU363032"/>
    </source>
</evidence>
<dbReference type="PROSITE" id="PS50928">
    <property type="entry name" value="ABC_TM1"/>
    <property type="match status" value="1"/>
</dbReference>